<organism evidence="4 5">
    <name type="scientific">Cajanus cajan</name>
    <name type="common">Pigeon pea</name>
    <name type="synonym">Cajanus indicus</name>
    <dbReference type="NCBI Taxonomy" id="3821"/>
    <lineage>
        <taxon>Eukaryota</taxon>
        <taxon>Viridiplantae</taxon>
        <taxon>Streptophyta</taxon>
        <taxon>Embryophyta</taxon>
        <taxon>Tracheophyta</taxon>
        <taxon>Spermatophyta</taxon>
        <taxon>Magnoliopsida</taxon>
        <taxon>eudicotyledons</taxon>
        <taxon>Gunneridae</taxon>
        <taxon>Pentapetalae</taxon>
        <taxon>rosids</taxon>
        <taxon>fabids</taxon>
        <taxon>Fabales</taxon>
        <taxon>Fabaceae</taxon>
        <taxon>Papilionoideae</taxon>
        <taxon>50 kb inversion clade</taxon>
        <taxon>NPAAA clade</taxon>
        <taxon>indigoferoid/millettioid clade</taxon>
        <taxon>Phaseoleae</taxon>
        <taxon>Cajanus</taxon>
    </lineage>
</organism>
<keyword evidence="5" id="KW-1185">Reference proteome</keyword>
<reference evidence="4 5" key="1">
    <citation type="journal article" date="2012" name="Nat. Biotechnol.">
        <title>Draft genome sequence of pigeonpea (Cajanus cajan), an orphan legume crop of resource-poor farmers.</title>
        <authorList>
            <person name="Varshney R.K."/>
            <person name="Chen W."/>
            <person name="Li Y."/>
            <person name="Bharti A.K."/>
            <person name="Saxena R.K."/>
            <person name="Schlueter J.A."/>
            <person name="Donoghue M.T."/>
            <person name="Azam S."/>
            <person name="Fan G."/>
            <person name="Whaley A.M."/>
            <person name="Farmer A.D."/>
            <person name="Sheridan J."/>
            <person name="Iwata A."/>
            <person name="Tuteja R."/>
            <person name="Penmetsa R.V."/>
            <person name="Wu W."/>
            <person name="Upadhyaya H.D."/>
            <person name="Yang S.P."/>
            <person name="Shah T."/>
            <person name="Saxena K.B."/>
            <person name="Michael T."/>
            <person name="McCombie W.R."/>
            <person name="Yang B."/>
            <person name="Zhang G."/>
            <person name="Yang H."/>
            <person name="Wang J."/>
            <person name="Spillane C."/>
            <person name="Cook D.R."/>
            <person name="May G.D."/>
            <person name="Xu X."/>
            <person name="Jackson S.A."/>
        </authorList>
    </citation>
    <scope>NUCLEOTIDE SEQUENCE [LARGE SCALE GENOMIC DNA]</scope>
    <source>
        <strain evidence="5">cv. Asha</strain>
    </source>
</reference>
<dbReference type="CDD" id="cd23362">
    <property type="entry name" value="beta-trefoil_STI_WCI3-like"/>
    <property type="match status" value="1"/>
</dbReference>
<dbReference type="SMART" id="SM00452">
    <property type="entry name" value="STI"/>
    <property type="match status" value="1"/>
</dbReference>
<dbReference type="Gramene" id="C.cajan_15039.t">
    <property type="protein sequence ID" value="C.cajan_15039.t.cds1"/>
    <property type="gene ID" value="C.cajan_15039"/>
</dbReference>
<dbReference type="Gene3D" id="2.80.10.50">
    <property type="match status" value="1"/>
</dbReference>
<dbReference type="PRINTS" id="PR00291">
    <property type="entry name" value="KUNITZINHBTR"/>
</dbReference>
<sequence length="199" mass="21527">MKSSTVLSIILLSAFIASTTAKLVLDVDGEPVENNVAAYYLMPDLMGKGGGIERVRTGKETCPLTVVQSPFEVVNGLPVKIASSLRSYFIPEDSKVRIGFSSSPECASNPWWTVVEGLPEGPAVKISGGYESTVEGWFKIMSVSSSPKLNNYKLMFCAREDDSCENIGIHKDAKGNRRLVVTDKNPMVIQFVKVASSSA</sequence>
<name>A0A151SYZ1_CAJCA</name>
<evidence type="ECO:0000256" key="1">
    <source>
        <dbReference type="ARBA" id="ARBA00005440"/>
    </source>
</evidence>
<keyword evidence="3" id="KW-0732">Signal</keyword>
<dbReference type="Proteomes" id="UP000075243">
    <property type="component" value="Chromosome 10"/>
</dbReference>
<dbReference type="InterPro" id="IPR002160">
    <property type="entry name" value="Prot_inh_Kunz-lg"/>
</dbReference>
<feature type="signal peptide" evidence="3">
    <location>
        <begin position="1"/>
        <end position="21"/>
    </location>
</feature>
<comment type="similarity">
    <text evidence="1">Belongs to the protease inhibitor I3 (leguminous Kunitz-type inhibitor) family.</text>
</comment>
<proteinExistence type="inferred from homology"/>
<evidence type="ECO:0000256" key="2">
    <source>
        <dbReference type="ARBA" id="ARBA00023157"/>
    </source>
</evidence>
<dbReference type="PANTHER" id="PTHR33107:SF81">
    <property type="entry name" value="TRYPSIN INHIBITOR A"/>
    <property type="match status" value="1"/>
</dbReference>
<evidence type="ECO:0000313" key="4">
    <source>
        <dbReference type="EMBL" id="KYP60029.1"/>
    </source>
</evidence>
<dbReference type="EMBL" id="CM003612">
    <property type="protein sequence ID" value="KYP60029.1"/>
    <property type="molecule type" value="Genomic_DNA"/>
</dbReference>
<dbReference type="SUPFAM" id="SSF50386">
    <property type="entry name" value="STI-like"/>
    <property type="match status" value="1"/>
</dbReference>
<dbReference type="PANTHER" id="PTHR33107">
    <property type="entry name" value="KUNITZ TRYPSIN INHIBITOR 2"/>
    <property type="match status" value="1"/>
</dbReference>
<dbReference type="Pfam" id="PF00197">
    <property type="entry name" value="Kunitz_legume"/>
    <property type="match status" value="1"/>
</dbReference>
<protein>
    <submittedName>
        <fullName evidence="4">Trypsin inhibitor 1A</fullName>
    </submittedName>
</protein>
<gene>
    <name evidence="4" type="ORF">KK1_015476</name>
</gene>
<dbReference type="InterPro" id="IPR011065">
    <property type="entry name" value="Kunitz_inhibitor_STI-like_sf"/>
</dbReference>
<feature type="chain" id="PRO_5007588794" evidence="3">
    <location>
        <begin position="22"/>
        <end position="199"/>
    </location>
</feature>
<keyword evidence="2" id="KW-1015">Disulfide bond</keyword>
<evidence type="ECO:0000313" key="5">
    <source>
        <dbReference type="Proteomes" id="UP000075243"/>
    </source>
</evidence>
<accession>A0A151SYZ1</accession>
<evidence type="ECO:0000256" key="3">
    <source>
        <dbReference type="SAM" id="SignalP"/>
    </source>
</evidence>
<dbReference type="OMA" id="WKGHPLD"/>
<dbReference type="AlphaFoldDB" id="A0A151SYZ1"/>
<dbReference type="GO" id="GO:0004866">
    <property type="term" value="F:endopeptidase inhibitor activity"/>
    <property type="evidence" value="ECO:0007669"/>
    <property type="project" value="InterPro"/>
</dbReference>
<dbReference type="OrthoDB" id="1872570at2759"/>